<evidence type="ECO:0000313" key="2">
    <source>
        <dbReference type="EMBL" id="WAR18673.1"/>
    </source>
</evidence>
<feature type="region of interest" description="Disordered" evidence="1">
    <location>
        <begin position="64"/>
        <end position="97"/>
    </location>
</feature>
<dbReference type="EMBL" id="CP111022">
    <property type="protein sequence ID" value="WAR18673.1"/>
    <property type="molecule type" value="Genomic_DNA"/>
</dbReference>
<name>A0ABY7F909_MYAAR</name>
<gene>
    <name evidence="2" type="ORF">MAR_000511</name>
</gene>
<protein>
    <submittedName>
        <fullName evidence="2">Uncharacterized protein</fullName>
    </submittedName>
</protein>
<organism evidence="2 3">
    <name type="scientific">Mya arenaria</name>
    <name type="common">Soft-shell clam</name>
    <dbReference type="NCBI Taxonomy" id="6604"/>
    <lineage>
        <taxon>Eukaryota</taxon>
        <taxon>Metazoa</taxon>
        <taxon>Spiralia</taxon>
        <taxon>Lophotrochozoa</taxon>
        <taxon>Mollusca</taxon>
        <taxon>Bivalvia</taxon>
        <taxon>Autobranchia</taxon>
        <taxon>Heteroconchia</taxon>
        <taxon>Euheterodonta</taxon>
        <taxon>Imparidentia</taxon>
        <taxon>Neoheterodontei</taxon>
        <taxon>Myida</taxon>
        <taxon>Myoidea</taxon>
        <taxon>Myidae</taxon>
        <taxon>Mya</taxon>
    </lineage>
</organism>
<sequence>MRVPGFDPSAKETKVVQMQRIIGYECYLENTLTSLCEQLGISPASLGINTNFITEAIKNTPMEDFYQQSNYRTSDVEDEESDLSQRYKTSPKPIHGY</sequence>
<evidence type="ECO:0000313" key="3">
    <source>
        <dbReference type="Proteomes" id="UP001164746"/>
    </source>
</evidence>
<proteinExistence type="predicted"/>
<reference evidence="2" key="1">
    <citation type="submission" date="2022-11" db="EMBL/GenBank/DDBJ databases">
        <title>Centuries of genome instability and evolution in soft-shell clam transmissible cancer (bioRxiv).</title>
        <authorList>
            <person name="Hart S.F.M."/>
            <person name="Yonemitsu M.A."/>
            <person name="Giersch R.M."/>
            <person name="Beal B.F."/>
            <person name="Arriagada G."/>
            <person name="Davis B.W."/>
            <person name="Ostrander E.A."/>
            <person name="Goff S.P."/>
            <person name="Metzger M.J."/>
        </authorList>
    </citation>
    <scope>NUCLEOTIDE SEQUENCE</scope>
    <source>
        <strain evidence="2">MELC-2E11</strain>
        <tissue evidence="2">Siphon/mantle</tissue>
    </source>
</reference>
<keyword evidence="3" id="KW-1185">Reference proteome</keyword>
<dbReference type="Proteomes" id="UP001164746">
    <property type="component" value="Chromosome 11"/>
</dbReference>
<accession>A0ABY7F909</accession>
<evidence type="ECO:0000256" key="1">
    <source>
        <dbReference type="SAM" id="MobiDB-lite"/>
    </source>
</evidence>
<feature type="non-terminal residue" evidence="2">
    <location>
        <position position="1"/>
    </location>
</feature>